<gene>
    <name evidence="2" type="ORF">ACOC_LOCUS6185</name>
</gene>
<dbReference type="STRING" id="334426.A0A0R3PMN5"/>
<accession>A0A0R3PMN5</accession>
<dbReference type="EMBL" id="UYYA01003925">
    <property type="protein sequence ID" value="VDM57770.1"/>
    <property type="molecule type" value="Genomic_DNA"/>
</dbReference>
<dbReference type="AlphaFoldDB" id="A0A0R3PMN5"/>
<keyword evidence="1" id="KW-1133">Transmembrane helix</keyword>
<evidence type="ECO:0000313" key="3">
    <source>
        <dbReference type="Proteomes" id="UP000267027"/>
    </source>
</evidence>
<evidence type="ECO:0000256" key="1">
    <source>
        <dbReference type="SAM" id="Phobius"/>
    </source>
</evidence>
<keyword evidence="3" id="KW-1185">Reference proteome</keyword>
<evidence type="ECO:0000313" key="4">
    <source>
        <dbReference type="WBParaSite" id="ACOC_0000618401-mRNA-1"/>
    </source>
</evidence>
<dbReference type="OrthoDB" id="5835337at2759"/>
<sequence length="272" mass="31611">MGLADVEAAGIFEAEVRTDAVREVVTRNVAHLIHFATRDASYMAEMNRLQQNLKCCGMKTDVRLGNGLNFSALFCYVFPFVFFSYVFFVTDIKRNVVKKFAVRRNWKVVLIALGTRLNVDHPWNMWFAAYSLDDTYPNAIRELYSLPWSCCNLTRHSKCEHIGVSRYLRTFDTPTDFNDVEKALDVNRLKWNPTTFDHYLERNEMAIATLYNSDCVVELLQRVITQVEITKTRLQRAGCSLTTYGKNFILLFYGETFAELSLLNKQRFRRDA</sequence>
<reference evidence="2 3" key="2">
    <citation type="submission" date="2018-11" db="EMBL/GenBank/DDBJ databases">
        <authorList>
            <consortium name="Pathogen Informatics"/>
        </authorList>
    </citation>
    <scope>NUCLEOTIDE SEQUENCE [LARGE SCALE GENOMIC DNA]</scope>
    <source>
        <strain evidence="2 3">Costa Rica</strain>
    </source>
</reference>
<dbReference type="Proteomes" id="UP000267027">
    <property type="component" value="Unassembled WGS sequence"/>
</dbReference>
<feature type="transmembrane region" description="Helical" evidence="1">
    <location>
        <begin position="68"/>
        <end position="89"/>
    </location>
</feature>
<proteinExistence type="predicted"/>
<keyword evidence="1" id="KW-0812">Transmembrane</keyword>
<dbReference type="WBParaSite" id="ACOC_0000618401-mRNA-1">
    <property type="protein sequence ID" value="ACOC_0000618401-mRNA-1"/>
    <property type="gene ID" value="ACOC_0000618401"/>
</dbReference>
<reference evidence="4" key="1">
    <citation type="submission" date="2017-02" db="UniProtKB">
        <authorList>
            <consortium name="WormBaseParasite"/>
        </authorList>
    </citation>
    <scope>IDENTIFICATION</scope>
</reference>
<evidence type="ECO:0000313" key="2">
    <source>
        <dbReference type="EMBL" id="VDM57770.1"/>
    </source>
</evidence>
<name>A0A0R3PMN5_ANGCS</name>
<organism evidence="4">
    <name type="scientific">Angiostrongylus costaricensis</name>
    <name type="common">Nematode worm</name>
    <dbReference type="NCBI Taxonomy" id="334426"/>
    <lineage>
        <taxon>Eukaryota</taxon>
        <taxon>Metazoa</taxon>
        <taxon>Ecdysozoa</taxon>
        <taxon>Nematoda</taxon>
        <taxon>Chromadorea</taxon>
        <taxon>Rhabditida</taxon>
        <taxon>Rhabditina</taxon>
        <taxon>Rhabditomorpha</taxon>
        <taxon>Strongyloidea</taxon>
        <taxon>Metastrongylidae</taxon>
        <taxon>Angiostrongylus</taxon>
    </lineage>
</organism>
<protein>
    <submittedName>
        <fullName evidence="4">Fatty acyl-CoA reductase</fullName>
    </submittedName>
</protein>
<keyword evidence="1" id="KW-0472">Membrane</keyword>